<dbReference type="Proteomes" id="UP000183400">
    <property type="component" value="Unassembled WGS sequence"/>
</dbReference>
<gene>
    <name evidence="2" type="ORF">SAMN05444358_11723</name>
</gene>
<evidence type="ECO:0000313" key="3">
    <source>
        <dbReference type="Proteomes" id="UP000183400"/>
    </source>
</evidence>
<dbReference type="Pfam" id="PF01042">
    <property type="entry name" value="Ribonuc_L-PSP"/>
    <property type="match status" value="1"/>
</dbReference>
<dbReference type="CDD" id="cd00448">
    <property type="entry name" value="YjgF_YER057c_UK114_family"/>
    <property type="match status" value="1"/>
</dbReference>
<evidence type="ECO:0000313" key="2">
    <source>
        <dbReference type="EMBL" id="SDX93383.1"/>
    </source>
</evidence>
<dbReference type="PANTHER" id="PTHR11803">
    <property type="entry name" value="2-IMINOBUTANOATE/2-IMINOPROPANOATE DEAMINASE RIDA"/>
    <property type="match status" value="1"/>
</dbReference>
<evidence type="ECO:0000256" key="1">
    <source>
        <dbReference type="ARBA" id="ARBA00010552"/>
    </source>
</evidence>
<dbReference type="AlphaFoldDB" id="A0A1H3FQP0"/>
<organism evidence="2 3">
    <name type="scientific">Ruegeria halocynthiae</name>
    <dbReference type="NCBI Taxonomy" id="985054"/>
    <lineage>
        <taxon>Bacteria</taxon>
        <taxon>Pseudomonadati</taxon>
        <taxon>Pseudomonadota</taxon>
        <taxon>Alphaproteobacteria</taxon>
        <taxon>Rhodobacterales</taxon>
        <taxon>Roseobacteraceae</taxon>
        <taxon>Ruegeria</taxon>
    </lineage>
</organism>
<dbReference type="EMBL" id="FNNP01000017">
    <property type="protein sequence ID" value="SDX93383.1"/>
    <property type="molecule type" value="Genomic_DNA"/>
</dbReference>
<accession>A0A1H3FQP0</accession>
<dbReference type="STRING" id="985054.SAMN05444358_11723"/>
<dbReference type="OrthoDB" id="9809792at2"/>
<dbReference type="GO" id="GO:0005829">
    <property type="term" value="C:cytosol"/>
    <property type="evidence" value="ECO:0007669"/>
    <property type="project" value="TreeGrafter"/>
</dbReference>
<sequence>MITRLSPKKLRAVPEQYQGIYVHGTQISAPKTLVCLSGQIGVSPDGETRVGFEQQCYQAMSNVEALLADVGLSTADILRVIYYVTDAKFLPALSNARQTRWNQGHAPAVTTLVVACLAAPDLLVEIEVTAAR</sequence>
<dbReference type="InterPro" id="IPR006175">
    <property type="entry name" value="YjgF/YER057c/UK114"/>
</dbReference>
<dbReference type="PANTHER" id="PTHR11803:SF58">
    <property type="entry name" value="PROTEIN HMF1-RELATED"/>
    <property type="match status" value="1"/>
</dbReference>
<comment type="similarity">
    <text evidence="1">Belongs to the RutC family.</text>
</comment>
<keyword evidence="3" id="KW-1185">Reference proteome</keyword>
<dbReference type="InterPro" id="IPR035959">
    <property type="entry name" value="RutC-like_sf"/>
</dbReference>
<dbReference type="SUPFAM" id="SSF55298">
    <property type="entry name" value="YjgF-like"/>
    <property type="match status" value="1"/>
</dbReference>
<dbReference type="RefSeq" id="WP_083347837.1">
    <property type="nucleotide sequence ID" value="NZ_FNNP01000017.1"/>
</dbReference>
<dbReference type="GO" id="GO:0019239">
    <property type="term" value="F:deaminase activity"/>
    <property type="evidence" value="ECO:0007669"/>
    <property type="project" value="TreeGrafter"/>
</dbReference>
<reference evidence="3" key="1">
    <citation type="submission" date="2016-10" db="EMBL/GenBank/DDBJ databases">
        <authorList>
            <person name="Varghese N."/>
            <person name="Submissions S."/>
        </authorList>
    </citation>
    <scope>NUCLEOTIDE SEQUENCE [LARGE SCALE GENOMIC DNA]</scope>
    <source>
        <strain evidence="3">DSM 27839</strain>
    </source>
</reference>
<dbReference type="Gene3D" id="3.30.1330.40">
    <property type="entry name" value="RutC-like"/>
    <property type="match status" value="1"/>
</dbReference>
<protein>
    <submittedName>
        <fullName evidence="2">Enamine deaminase RidA, house cleaning of reactive enamine intermediates, YjgF/YER057c/UK114 family</fullName>
    </submittedName>
</protein>
<proteinExistence type="inferred from homology"/>
<name>A0A1H3FQP0_9RHOB</name>